<dbReference type="EMBL" id="CZKA01000025">
    <property type="protein sequence ID" value="CUR55855.1"/>
    <property type="molecule type" value="Genomic_DNA"/>
</dbReference>
<dbReference type="GO" id="GO:0004595">
    <property type="term" value="F:pantetheine-phosphate adenylyltransferase activity"/>
    <property type="evidence" value="ECO:0007669"/>
    <property type="project" value="UniProtKB-EC"/>
</dbReference>
<dbReference type="PANTHER" id="PTHR43793:SF1">
    <property type="entry name" value="FAD SYNTHASE"/>
    <property type="match status" value="1"/>
</dbReference>
<evidence type="ECO:0000259" key="9">
    <source>
        <dbReference type="Pfam" id="PF01467"/>
    </source>
</evidence>
<name>A0A2P2C1G5_9ZZZZ</name>
<accession>A0A2P2C1G5</accession>
<sequence>MARMSRTVITFGTFDVFHVGHLRVIERAAALGDRLVVGVSADALNIRKKGRAPVFSEGERMEIVAALKPVDAVFREDSLEQKRDYIVEHGADVLVMGDDWAGKFDEFADVCEVVYLTRTPAISTTALIEKISGTA</sequence>
<evidence type="ECO:0000313" key="10">
    <source>
        <dbReference type="EMBL" id="CUR55855.1"/>
    </source>
</evidence>
<dbReference type="PANTHER" id="PTHR43793">
    <property type="entry name" value="FAD SYNTHASE"/>
    <property type="match status" value="1"/>
</dbReference>
<dbReference type="InterPro" id="IPR001980">
    <property type="entry name" value="PPAT"/>
</dbReference>
<evidence type="ECO:0000256" key="2">
    <source>
        <dbReference type="ARBA" id="ARBA00013868"/>
    </source>
</evidence>
<proteinExistence type="predicted"/>
<protein>
    <recommendedName>
        <fullName evidence="2">Phosphopantetheine adenylyltransferase</fullName>
        <ecNumber evidence="1">2.7.7.3</ecNumber>
    </recommendedName>
</protein>
<dbReference type="EC" id="2.7.7.3" evidence="1"/>
<evidence type="ECO:0000256" key="8">
    <source>
        <dbReference type="ARBA" id="ARBA00029346"/>
    </source>
</evidence>
<dbReference type="GO" id="GO:0015937">
    <property type="term" value="P:coenzyme A biosynthetic process"/>
    <property type="evidence" value="ECO:0007669"/>
    <property type="project" value="UniProtKB-KW"/>
</dbReference>
<dbReference type="Pfam" id="PF01467">
    <property type="entry name" value="CTP_transf_like"/>
    <property type="match status" value="1"/>
</dbReference>
<evidence type="ECO:0000256" key="1">
    <source>
        <dbReference type="ARBA" id="ARBA00012392"/>
    </source>
</evidence>
<evidence type="ECO:0000256" key="6">
    <source>
        <dbReference type="ARBA" id="ARBA00022842"/>
    </source>
</evidence>
<dbReference type="SUPFAM" id="SSF52374">
    <property type="entry name" value="Nucleotidylyl transferase"/>
    <property type="match status" value="1"/>
</dbReference>
<comment type="catalytic activity">
    <reaction evidence="8">
        <text>(R)-4'-phosphopantetheine + ATP + H(+) = 3'-dephospho-CoA + diphosphate</text>
        <dbReference type="Rhea" id="RHEA:19801"/>
        <dbReference type="ChEBI" id="CHEBI:15378"/>
        <dbReference type="ChEBI" id="CHEBI:30616"/>
        <dbReference type="ChEBI" id="CHEBI:33019"/>
        <dbReference type="ChEBI" id="CHEBI:57328"/>
        <dbReference type="ChEBI" id="CHEBI:61723"/>
        <dbReference type="EC" id="2.7.7.3"/>
    </reaction>
</comment>
<keyword evidence="3" id="KW-0963">Cytoplasm</keyword>
<keyword evidence="7" id="KW-0173">Coenzyme A biosynthesis</keyword>
<dbReference type="InterPro" id="IPR014729">
    <property type="entry name" value="Rossmann-like_a/b/a_fold"/>
</dbReference>
<keyword evidence="5 10" id="KW-0548">Nucleotidyltransferase</keyword>
<dbReference type="PRINTS" id="PR01020">
    <property type="entry name" value="LPSBIOSNTHSS"/>
</dbReference>
<dbReference type="NCBIfam" id="TIGR00125">
    <property type="entry name" value="cyt_tran_rel"/>
    <property type="match status" value="1"/>
</dbReference>
<evidence type="ECO:0000256" key="7">
    <source>
        <dbReference type="ARBA" id="ARBA00022993"/>
    </source>
</evidence>
<reference evidence="10" key="1">
    <citation type="submission" date="2015-08" db="EMBL/GenBank/DDBJ databases">
        <authorList>
            <person name="Babu N.S."/>
            <person name="Beckwith C.J."/>
            <person name="Beseler K.G."/>
            <person name="Brison A."/>
            <person name="Carone J.V."/>
            <person name="Caskin T.P."/>
            <person name="Diamond M."/>
            <person name="Durham M.E."/>
            <person name="Foxe J.M."/>
            <person name="Go M."/>
            <person name="Henderson B.A."/>
            <person name="Jones I.B."/>
            <person name="McGettigan J.A."/>
            <person name="Micheletti S.J."/>
            <person name="Nasrallah M.E."/>
            <person name="Ortiz D."/>
            <person name="Piller C.R."/>
            <person name="Privatt S.R."/>
            <person name="Schneider S.L."/>
            <person name="Sharp S."/>
            <person name="Smith T.C."/>
            <person name="Stanton J.D."/>
            <person name="Ullery H.E."/>
            <person name="Wilson R.J."/>
            <person name="Serrano M.G."/>
            <person name="Buck G."/>
            <person name="Lee V."/>
            <person name="Wang Y."/>
            <person name="Carvalho R."/>
            <person name="Voegtly L."/>
            <person name="Shi R."/>
            <person name="Duckworth R."/>
            <person name="Johnson A."/>
            <person name="Loviza R."/>
            <person name="Walstead R."/>
            <person name="Shah Z."/>
            <person name="Kiflezghi M."/>
            <person name="Wade K."/>
            <person name="Ball S.L."/>
            <person name="Bradley K.W."/>
            <person name="Asai D.J."/>
            <person name="Bowman C.A."/>
            <person name="Russell D.A."/>
            <person name="Pope W.H."/>
            <person name="Jacobs-Sera D."/>
            <person name="Hendrix R.W."/>
            <person name="Hatfull G.F."/>
        </authorList>
    </citation>
    <scope>NUCLEOTIDE SEQUENCE</scope>
</reference>
<keyword evidence="6" id="KW-0460">Magnesium</keyword>
<dbReference type="InterPro" id="IPR050385">
    <property type="entry name" value="Archaeal_FAD_synthase"/>
</dbReference>
<feature type="domain" description="Cytidyltransferase-like" evidence="9">
    <location>
        <begin position="9"/>
        <end position="129"/>
    </location>
</feature>
<evidence type="ECO:0000256" key="3">
    <source>
        <dbReference type="ARBA" id="ARBA00022490"/>
    </source>
</evidence>
<dbReference type="AlphaFoldDB" id="A0A2P2C1G5"/>
<evidence type="ECO:0000256" key="5">
    <source>
        <dbReference type="ARBA" id="ARBA00022695"/>
    </source>
</evidence>
<evidence type="ECO:0000256" key="4">
    <source>
        <dbReference type="ARBA" id="ARBA00022679"/>
    </source>
</evidence>
<dbReference type="Gene3D" id="3.40.50.620">
    <property type="entry name" value="HUPs"/>
    <property type="match status" value="1"/>
</dbReference>
<organism evidence="10">
    <name type="scientific">metagenome</name>
    <dbReference type="NCBI Taxonomy" id="256318"/>
    <lineage>
        <taxon>unclassified sequences</taxon>
        <taxon>metagenomes</taxon>
    </lineage>
</organism>
<keyword evidence="4 10" id="KW-0808">Transferase</keyword>
<dbReference type="InterPro" id="IPR004821">
    <property type="entry name" value="Cyt_trans-like"/>
</dbReference>
<gene>
    <name evidence="10" type="primary">tagD</name>
    <name evidence="10" type="ORF">NOCA2310035</name>
</gene>